<sequence length="309" mass="34174">MKLTTTSVFGLLASVACGLYVPALARSELSPPLHQPPSLARRANEPASDDIWDRAKCLGAHFVKVFPMSDKDAGQEYSPKRDSVQSQWKGDLKDDLKKWGWTEANLQKSVCEFDEFALGKGWVDAAKELGIGTEGWKDIWCHRFTHGSVWDVAGDKKYTADNKDYPYTGAYGQFGINSAGGAILAMDNLMPSSAIRRNKQRDPLPGELPALQSLSDLLFGGWYRGSQPETSMNADVRNLKYLISVSVTNPESLSIIQRALKAKEKTTVSYWPGDTFDMSTDEGQALLGSANGRRWGYLLTQRKNDIGIK</sequence>
<dbReference type="PROSITE" id="PS51257">
    <property type="entry name" value="PROKAR_LIPOPROTEIN"/>
    <property type="match status" value="1"/>
</dbReference>
<protein>
    <submittedName>
        <fullName evidence="1">Uncharacterized protein</fullName>
    </submittedName>
</protein>
<accession>A0ABR3RTE0</accession>
<gene>
    <name evidence="1" type="ORF">SLS60_002636</name>
</gene>
<evidence type="ECO:0000313" key="2">
    <source>
        <dbReference type="Proteomes" id="UP001521785"/>
    </source>
</evidence>
<name>A0ABR3RTE0_9PLEO</name>
<comment type="caution">
    <text evidence="1">The sequence shown here is derived from an EMBL/GenBank/DDBJ whole genome shotgun (WGS) entry which is preliminary data.</text>
</comment>
<organism evidence="1 2">
    <name type="scientific">Paraconiothyrium brasiliense</name>
    <dbReference type="NCBI Taxonomy" id="300254"/>
    <lineage>
        <taxon>Eukaryota</taxon>
        <taxon>Fungi</taxon>
        <taxon>Dikarya</taxon>
        <taxon>Ascomycota</taxon>
        <taxon>Pezizomycotina</taxon>
        <taxon>Dothideomycetes</taxon>
        <taxon>Pleosporomycetidae</taxon>
        <taxon>Pleosporales</taxon>
        <taxon>Massarineae</taxon>
        <taxon>Didymosphaeriaceae</taxon>
        <taxon>Paraconiothyrium</taxon>
    </lineage>
</organism>
<proteinExistence type="predicted"/>
<keyword evidence="2" id="KW-1185">Reference proteome</keyword>
<evidence type="ECO:0000313" key="1">
    <source>
        <dbReference type="EMBL" id="KAL1607701.1"/>
    </source>
</evidence>
<dbReference type="Proteomes" id="UP001521785">
    <property type="component" value="Unassembled WGS sequence"/>
</dbReference>
<reference evidence="1 2" key="1">
    <citation type="submission" date="2024-02" db="EMBL/GenBank/DDBJ databases">
        <title>De novo assembly and annotation of 12 fungi associated with fruit tree decline syndrome in Ontario, Canada.</title>
        <authorList>
            <person name="Sulman M."/>
            <person name="Ellouze W."/>
            <person name="Ilyukhin E."/>
        </authorList>
    </citation>
    <scope>NUCLEOTIDE SEQUENCE [LARGE SCALE GENOMIC DNA]</scope>
    <source>
        <strain evidence="1 2">M42-189</strain>
    </source>
</reference>
<dbReference type="EMBL" id="JAKJXO020000003">
    <property type="protein sequence ID" value="KAL1607701.1"/>
    <property type="molecule type" value="Genomic_DNA"/>
</dbReference>